<dbReference type="EMBL" id="QTUA01000001">
    <property type="protein sequence ID" value="REF30714.1"/>
    <property type="molecule type" value="Genomic_DNA"/>
</dbReference>
<keyword evidence="2" id="KW-1185">Reference proteome</keyword>
<reference evidence="1 2" key="1">
    <citation type="submission" date="2018-08" db="EMBL/GenBank/DDBJ databases">
        <title>Sequencing the genomes of 1000 actinobacteria strains.</title>
        <authorList>
            <person name="Klenk H.-P."/>
        </authorList>
    </citation>
    <scope>NUCLEOTIDE SEQUENCE [LARGE SCALE GENOMIC DNA]</scope>
    <source>
        <strain evidence="1 2">DSM 22967</strain>
    </source>
</reference>
<name>A0A3D9UXL3_9MICO</name>
<dbReference type="Proteomes" id="UP000256253">
    <property type="component" value="Unassembled WGS sequence"/>
</dbReference>
<organism evidence="1 2">
    <name type="scientific">Calidifontibacter indicus</name>
    <dbReference type="NCBI Taxonomy" id="419650"/>
    <lineage>
        <taxon>Bacteria</taxon>
        <taxon>Bacillati</taxon>
        <taxon>Actinomycetota</taxon>
        <taxon>Actinomycetes</taxon>
        <taxon>Micrococcales</taxon>
        <taxon>Dermacoccaceae</taxon>
        <taxon>Calidifontibacter</taxon>
    </lineage>
</organism>
<sequence>MSYTVDPDDLIANSRALQRSTNLVGRVPIAVRLALLTVGDTCGDSAAGGLASNLAVKWQLALGMLVDGGASLVESLGTAGGAYSHNERVVVTALKVAS</sequence>
<comment type="caution">
    <text evidence="1">The sequence shown here is derived from an EMBL/GenBank/DDBJ whole genome shotgun (WGS) entry which is preliminary data.</text>
</comment>
<protein>
    <submittedName>
        <fullName evidence="1">Uncharacterized protein</fullName>
    </submittedName>
</protein>
<dbReference type="RefSeq" id="WP_115922659.1">
    <property type="nucleotide sequence ID" value="NZ_QTUA01000001.1"/>
</dbReference>
<evidence type="ECO:0000313" key="2">
    <source>
        <dbReference type="Proteomes" id="UP000256253"/>
    </source>
</evidence>
<dbReference type="AlphaFoldDB" id="A0A3D9UXL3"/>
<evidence type="ECO:0000313" key="1">
    <source>
        <dbReference type="EMBL" id="REF30714.1"/>
    </source>
</evidence>
<dbReference type="OrthoDB" id="9947299at2"/>
<proteinExistence type="predicted"/>
<gene>
    <name evidence="1" type="ORF">DFJ65_1729</name>
</gene>
<accession>A0A3D9UXL3</accession>